<dbReference type="RefSeq" id="WP_121766689.1">
    <property type="nucleotide sequence ID" value="NZ_CABIXU010000004.1"/>
</dbReference>
<dbReference type="Proteomes" id="UP000267159">
    <property type="component" value="Unassembled WGS sequence"/>
</dbReference>
<feature type="chain" id="PRO_5036084061" evidence="1">
    <location>
        <begin position="19"/>
        <end position="183"/>
    </location>
</feature>
<dbReference type="EMBL" id="RAZM01000009">
    <property type="protein sequence ID" value="RLT81125.1"/>
    <property type="molecule type" value="Genomic_DNA"/>
</dbReference>
<protein>
    <submittedName>
        <fullName evidence="2">DUF4738 domain-containing protein</fullName>
    </submittedName>
</protein>
<evidence type="ECO:0000313" key="4">
    <source>
        <dbReference type="Proteomes" id="UP000267159"/>
    </source>
</evidence>
<evidence type="ECO:0000256" key="1">
    <source>
        <dbReference type="SAM" id="SignalP"/>
    </source>
</evidence>
<evidence type="ECO:0000313" key="2">
    <source>
        <dbReference type="EMBL" id="RLT81125.1"/>
    </source>
</evidence>
<dbReference type="Pfam" id="PF15889">
    <property type="entry name" value="DUF4738"/>
    <property type="match status" value="1"/>
</dbReference>
<dbReference type="Proteomes" id="UP000298073">
    <property type="component" value="Unassembled WGS sequence"/>
</dbReference>
<evidence type="ECO:0000313" key="5">
    <source>
        <dbReference type="Proteomes" id="UP000298073"/>
    </source>
</evidence>
<dbReference type="OrthoDB" id="1086474at2"/>
<dbReference type="InterPro" id="IPR031762">
    <property type="entry name" value="DUF4738"/>
</dbReference>
<comment type="caution">
    <text evidence="2">The sequence shown here is derived from an EMBL/GenBank/DDBJ whole genome shotgun (WGS) entry which is preliminary data.</text>
</comment>
<organism evidence="2 4">
    <name type="scientific">Bacteroides acidifaciens</name>
    <dbReference type="NCBI Taxonomy" id="85831"/>
    <lineage>
        <taxon>Bacteria</taxon>
        <taxon>Pseudomonadati</taxon>
        <taxon>Bacteroidota</taxon>
        <taxon>Bacteroidia</taxon>
        <taxon>Bacteroidales</taxon>
        <taxon>Bacteroidaceae</taxon>
        <taxon>Bacteroides</taxon>
    </lineage>
</organism>
<feature type="signal peptide" evidence="1">
    <location>
        <begin position="1"/>
        <end position="18"/>
    </location>
</feature>
<proteinExistence type="predicted"/>
<sequence>MRKLIYLLLLPLAVVATACGGKKGTSNNESTLATMDSVDAHGLQRMQTSKSEIDFKFKGKDYHSMVSRTPDENLPHVVNEMGDTYVDNKIVLRLTRGSEKVFDKTFTKNDFSSVVDAKFLSNSVLEGIVYDKTTPQGIVYAASVCYPQTDLYMPLSITITADGKMSIQKVDMLEEAYDDESSN</sequence>
<accession>A0A3L8AAB9</accession>
<name>A0A3L8AAB9_9BACE</name>
<dbReference type="PROSITE" id="PS51257">
    <property type="entry name" value="PROKAR_LIPOPROTEIN"/>
    <property type="match status" value="1"/>
</dbReference>
<reference evidence="2 4" key="1">
    <citation type="submission" date="2018-09" db="EMBL/GenBank/DDBJ databases">
        <title>Murine metabolic-syndrome-specific gut microbial biobank.</title>
        <authorList>
            <person name="Liu C."/>
        </authorList>
    </citation>
    <scope>NUCLEOTIDE SEQUENCE [LARGE SCALE GENOMIC DNA]</scope>
    <source>
        <strain evidence="2 4">0.1X-D8-26</strain>
    </source>
</reference>
<keyword evidence="1" id="KW-0732">Signal</keyword>
<gene>
    <name evidence="2" type="ORF">D7Y07_04785</name>
    <name evidence="3" type="ORF">E4T97_01230</name>
</gene>
<dbReference type="AlphaFoldDB" id="A0A3L8AAB9"/>
<evidence type="ECO:0000313" key="3">
    <source>
        <dbReference type="EMBL" id="TFU52705.1"/>
    </source>
</evidence>
<dbReference type="EMBL" id="SPPV01000002">
    <property type="protein sequence ID" value="TFU52705.1"/>
    <property type="molecule type" value="Genomic_DNA"/>
</dbReference>
<dbReference type="STRING" id="1235814.GCA_000613385_04646"/>
<reference evidence="3 5" key="2">
    <citation type="submission" date="2019-03" db="EMBL/GenBank/DDBJ databases">
        <title>Diversity of the mouse oral microbiome.</title>
        <authorList>
            <person name="Joseph S."/>
            <person name="Aduse-Opoku J."/>
            <person name="Curtis M."/>
            <person name="Wade W."/>
            <person name="Hashim A."/>
        </authorList>
    </citation>
    <scope>NUCLEOTIDE SEQUENCE [LARGE SCALE GENOMIC DNA]</scope>
    <source>
        <strain evidence="3 5">P2318</strain>
    </source>
</reference>
<dbReference type="Gene3D" id="2.40.128.510">
    <property type="entry name" value="Protein of unknown function DUF4738"/>
    <property type="match status" value="1"/>
</dbReference>